<evidence type="ECO:0000313" key="3">
    <source>
        <dbReference type="EMBL" id="KAK3100641.1"/>
    </source>
</evidence>
<evidence type="ECO:0000256" key="2">
    <source>
        <dbReference type="SAM" id="Phobius"/>
    </source>
</evidence>
<keyword evidence="2" id="KW-0472">Membrane</keyword>
<keyword evidence="2" id="KW-1133">Transmembrane helix</keyword>
<feature type="compositionally biased region" description="Low complexity" evidence="1">
    <location>
        <begin position="489"/>
        <end position="499"/>
    </location>
</feature>
<keyword evidence="4" id="KW-1185">Reference proteome</keyword>
<evidence type="ECO:0000313" key="4">
    <source>
        <dbReference type="Proteomes" id="UP001186944"/>
    </source>
</evidence>
<organism evidence="3 4">
    <name type="scientific">Pinctada imbricata</name>
    <name type="common">Atlantic pearl-oyster</name>
    <name type="synonym">Pinctada martensii</name>
    <dbReference type="NCBI Taxonomy" id="66713"/>
    <lineage>
        <taxon>Eukaryota</taxon>
        <taxon>Metazoa</taxon>
        <taxon>Spiralia</taxon>
        <taxon>Lophotrochozoa</taxon>
        <taxon>Mollusca</taxon>
        <taxon>Bivalvia</taxon>
        <taxon>Autobranchia</taxon>
        <taxon>Pteriomorphia</taxon>
        <taxon>Pterioida</taxon>
        <taxon>Pterioidea</taxon>
        <taxon>Pteriidae</taxon>
        <taxon>Pinctada</taxon>
    </lineage>
</organism>
<dbReference type="EMBL" id="VSWD01000006">
    <property type="protein sequence ID" value="KAK3100641.1"/>
    <property type="molecule type" value="Genomic_DNA"/>
</dbReference>
<feature type="transmembrane region" description="Helical" evidence="2">
    <location>
        <begin position="241"/>
        <end position="262"/>
    </location>
</feature>
<feature type="compositionally biased region" description="Polar residues" evidence="1">
    <location>
        <begin position="477"/>
        <end position="488"/>
    </location>
</feature>
<sequence length="530" mass="59690">MILVKSEVKACLMILVKSGQGLLDDSSQVRCQGLLDDSSQVRGQGLLDDSSQVRGQGWEVECCQVRGQDQLVDCSQVIGQRSSQACCLAQTHADVKYICHYPGPGDKLEDLIPYESPQCMKQNKDALNKEEKANKKYPYYFYNIGIAVGCIAPRGLGNLSDGEWICQGDTKKYIAVGIVPVYHSCWPVCNENYTLSVPLRDFRCTEKQTWDADATGIICRKNDTDHSSTPTPKNELLDNEMHIVFVACGCVVILIVIGFVSYKLLKICRTKTDYSQNSNDSSRQQLLDPDSLHVKVGTGSEQNISEDEVNKHIEMRKIRKDKLRESTSNDSGCPQEDLVSFEEDINNRGDCKAEIVDENFDANEQEPKYECNLKISEVEITLFTELGYLLDPTEELIEQKTWIGFARNVLRIKDEEIKSRIHHYRGDHNNGYFTNMRDGMTANGLFIGDIVKYYSREENLRKDVLKKISESHKGCPSSASALQVKQNGTLSPNSSQTTSPTSIKLAWMMHLRMLTTMHGMEAASDLHFML</sequence>
<keyword evidence="2" id="KW-0812">Transmembrane</keyword>
<gene>
    <name evidence="3" type="ORF">FSP39_022945</name>
</gene>
<feature type="region of interest" description="Disordered" evidence="1">
    <location>
        <begin position="476"/>
        <end position="499"/>
    </location>
</feature>
<reference evidence="3" key="1">
    <citation type="submission" date="2019-08" db="EMBL/GenBank/DDBJ databases">
        <title>The improved chromosome-level genome for the pearl oyster Pinctada fucata martensii using PacBio sequencing and Hi-C.</title>
        <authorList>
            <person name="Zheng Z."/>
        </authorList>
    </citation>
    <scope>NUCLEOTIDE SEQUENCE</scope>
    <source>
        <strain evidence="3">ZZ-2019</strain>
        <tissue evidence="3">Adductor muscle</tissue>
    </source>
</reference>
<name>A0AA89C9A7_PINIB</name>
<proteinExistence type="predicted"/>
<dbReference type="Proteomes" id="UP001186944">
    <property type="component" value="Unassembled WGS sequence"/>
</dbReference>
<accession>A0AA89C9A7</accession>
<protein>
    <submittedName>
        <fullName evidence="3">Uncharacterized protein</fullName>
    </submittedName>
</protein>
<comment type="caution">
    <text evidence="3">The sequence shown here is derived from an EMBL/GenBank/DDBJ whole genome shotgun (WGS) entry which is preliminary data.</text>
</comment>
<evidence type="ECO:0000256" key="1">
    <source>
        <dbReference type="SAM" id="MobiDB-lite"/>
    </source>
</evidence>
<dbReference type="AlphaFoldDB" id="A0AA89C9A7"/>